<evidence type="ECO:0000256" key="1">
    <source>
        <dbReference type="ARBA" id="ARBA00022898"/>
    </source>
</evidence>
<reference evidence="6 7" key="1">
    <citation type="submission" date="2014-03" db="EMBL/GenBank/DDBJ databases">
        <title>Genome of Polynucleobacter strain MWH-MoK4.</title>
        <authorList>
            <person name="Hahn M.W."/>
        </authorList>
    </citation>
    <scope>NUCLEOTIDE SEQUENCE [LARGE SCALE GENOMIC DNA]</scope>
    <source>
        <strain evidence="6 7">MWH-MoK4</strain>
    </source>
</reference>
<evidence type="ECO:0000313" key="6">
    <source>
        <dbReference type="EMBL" id="AKD26102.1"/>
    </source>
</evidence>
<dbReference type="InterPro" id="IPR029066">
    <property type="entry name" value="PLP-binding_barrel"/>
</dbReference>
<dbReference type="FunFam" id="3.20.20.10:FF:000018">
    <property type="entry name" value="Pyridoxal phosphate homeostasis protein"/>
    <property type="match status" value="1"/>
</dbReference>
<evidence type="ECO:0000259" key="5">
    <source>
        <dbReference type="Pfam" id="PF01168"/>
    </source>
</evidence>
<keyword evidence="1 2" id="KW-0663">Pyridoxal phosphate</keyword>
<gene>
    <name evidence="6" type="ORF">CL55_00017690</name>
</gene>
<dbReference type="AlphaFoldDB" id="A0A0E3ZN25"/>
<dbReference type="Gene3D" id="3.20.20.10">
    <property type="entry name" value="Alanine racemase"/>
    <property type="match status" value="1"/>
</dbReference>
<organism evidence="6 7">
    <name type="scientific">Polynucleobacter duraquae</name>
    <dbReference type="NCBI Taxonomy" id="1835254"/>
    <lineage>
        <taxon>Bacteria</taxon>
        <taxon>Pseudomonadati</taxon>
        <taxon>Pseudomonadota</taxon>
        <taxon>Betaproteobacteria</taxon>
        <taxon>Burkholderiales</taxon>
        <taxon>Burkholderiaceae</taxon>
        <taxon>Polynucleobacter</taxon>
    </lineage>
</organism>
<dbReference type="STRING" id="1835254.CL55_00017690"/>
<comment type="cofactor">
    <cofactor evidence="3">
        <name>pyridoxal 5'-phosphate</name>
        <dbReference type="ChEBI" id="CHEBI:597326"/>
    </cofactor>
</comment>
<dbReference type="GO" id="GO:0030170">
    <property type="term" value="F:pyridoxal phosphate binding"/>
    <property type="evidence" value="ECO:0007669"/>
    <property type="project" value="UniProtKB-UniRule"/>
</dbReference>
<evidence type="ECO:0000313" key="7">
    <source>
        <dbReference type="Proteomes" id="UP000061135"/>
    </source>
</evidence>
<sequence length="241" mass="26681">MSQVTTKLMMLRQRLELAALAAKREPEDIQLLAVSKTFPAIAVEEAMHAGQTAFGENYAQEGVEKIQQLSKLRPWLEWHFIGPLQSNKTRDVAEHFDWVHSIDRLKIAERLSTQRGEFSNLGPLQVCVQINVSEEDSKSGISLEEVDALCDAISKLPHLALRGLMAIPAPSDDVSQQHQSFAAVRECFVGIKAKHSNDVGFDFFDTLSMGMSDDLEAAITEGSTMVRIGSAIFGKRDKIKA</sequence>
<dbReference type="PANTHER" id="PTHR10146">
    <property type="entry name" value="PROLINE SYNTHETASE CO-TRANSCRIBED BACTERIAL HOMOLOG PROTEIN"/>
    <property type="match status" value="1"/>
</dbReference>
<accession>A0A0E3ZN25</accession>
<feature type="modified residue" description="N6-(pyridoxal phosphate)lysine" evidence="2 3">
    <location>
        <position position="36"/>
    </location>
</feature>
<name>A0A0E3ZN25_9BURK</name>
<evidence type="ECO:0000256" key="4">
    <source>
        <dbReference type="RuleBase" id="RU004514"/>
    </source>
</evidence>
<dbReference type="OrthoDB" id="9804072at2"/>
<dbReference type="RefSeq" id="WP_046330767.1">
    <property type="nucleotide sequence ID" value="NZ_CP007501.1"/>
</dbReference>
<dbReference type="InterPro" id="IPR011078">
    <property type="entry name" value="PyrdxlP_homeostasis"/>
</dbReference>
<dbReference type="KEGG" id="pdq:CL55_00017690"/>
<dbReference type="HAMAP" id="MF_02087">
    <property type="entry name" value="PLP_homeostasis"/>
    <property type="match status" value="1"/>
</dbReference>
<dbReference type="PANTHER" id="PTHR10146:SF14">
    <property type="entry name" value="PYRIDOXAL PHOSPHATE HOMEOSTASIS PROTEIN"/>
    <property type="match status" value="1"/>
</dbReference>
<evidence type="ECO:0000256" key="3">
    <source>
        <dbReference type="PIRSR" id="PIRSR004848-1"/>
    </source>
</evidence>
<comment type="function">
    <text evidence="2">Pyridoxal 5'-phosphate (PLP)-binding protein, which is involved in PLP homeostasis.</text>
</comment>
<dbReference type="InterPro" id="IPR001608">
    <property type="entry name" value="Ala_racemase_N"/>
</dbReference>
<proteinExistence type="inferred from homology"/>
<comment type="similarity">
    <text evidence="2 4">Belongs to the pyridoxal phosphate-binding protein YggS/PROSC family.</text>
</comment>
<keyword evidence="7" id="KW-1185">Reference proteome</keyword>
<dbReference type="PROSITE" id="PS01211">
    <property type="entry name" value="UPF0001"/>
    <property type="match status" value="1"/>
</dbReference>
<dbReference type="NCBIfam" id="TIGR00044">
    <property type="entry name" value="YggS family pyridoxal phosphate-dependent enzyme"/>
    <property type="match status" value="1"/>
</dbReference>
<dbReference type="EMBL" id="CP007501">
    <property type="protein sequence ID" value="AKD26102.1"/>
    <property type="molecule type" value="Genomic_DNA"/>
</dbReference>
<dbReference type="CDD" id="cd06824">
    <property type="entry name" value="PLPDE_III_Yggs_like"/>
    <property type="match status" value="1"/>
</dbReference>
<dbReference type="SUPFAM" id="SSF51419">
    <property type="entry name" value="PLP-binding barrel"/>
    <property type="match status" value="1"/>
</dbReference>
<dbReference type="Proteomes" id="UP000061135">
    <property type="component" value="Chromosome"/>
</dbReference>
<dbReference type="PIRSF" id="PIRSF004848">
    <property type="entry name" value="YBL036c_PLPDEIII"/>
    <property type="match status" value="1"/>
</dbReference>
<evidence type="ECO:0000256" key="2">
    <source>
        <dbReference type="HAMAP-Rule" id="MF_02087"/>
    </source>
</evidence>
<feature type="domain" description="Alanine racemase N-terminal" evidence="5">
    <location>
        <begin position="27"/>
        <end position="236"/>
    </location>
</feature>
<dbReference type="PATRIC" id="fig|576611.7.peg.1797"/>
<dbReference type="Pfam" id="PF01168">
    <property type="entry name" value="Ala_racemase_N"/>
    <property type="match status" value="1"/>
</dbReference>
<dbReference type="HOGENOM" id="CLU_059988_0_1_4"/>
<protein>
    <recommendedName>
        <fullName evidence="2">Pyridoxal phosphate homeostasis protein</fullName>
        <shortName evidence="2">PLP homeostasis protein</shortName>
    </recommendedName>
</protein>